<proteinExistence type="predicted"/>
<evidence type="ECO:0000313" key="3">
    <source>
        <dbReference type="Proteomes" id="UP000050761"/>
    </source>
</evidence>
<gene>
    <name evidence="2" type="ORF">HPBE_LOCUS12634</name>
</gene>
<keyword evidence="3" id="KW-1185">Reference proteome</keyword>
<name>A0A183FW53_HELPZ</name>
<sequence length="94" mass="10268">MICQQQLRVVIFYEWCRDSNASTTVANIAYAFGEATVSLTTVHRGKRSGRPSAIDDDGLQLAIKSNPEATTRELTTTLGCTHSTIELHLLDLGS</sequence>
<accession>A0A3P8A8K0</accession>
<dbReference type="Proteomes" id="UP000050761">
    <property type="component" value="Unassembled WGS sequence"/>
</dbReference>
<reference evidence="4" key="2">
    <citation type="submission" date="2019-09" db="UniProtKB">
        <authorList>
            <consortium name="WormBaseParasite"/>
        </authorList>
    </citation>
    <scope>IDENTIFICATION</scope>
</reference>
<evidence type="ECO:0000313" key="2">
    <source>
        <dbReference type="EMBL" id="VDO92997.1"/>
    </source>
</evidence>
<protein>
    <submittedName>
        <fullName evidence="4">HTH_48 domain-containing protein</fullName>
    </submittedName>
</protein>
<dbReference type="Gene3D" id="1.10.10.10">
    <property type="entry name" value="Winged helix-like DNA-binding domain superfamily/Winged helix DNA-binding domain"/>
    <property type="match status" value="1"/>
</dbReference>
<dbReference type="OrthoDB" id="10017160at2759"/>
<dbReference type="WBParaSite" id="HPBE_0001263101-mRNA-1">
    <property type="protein sequence ID" value="HPBE_0001263101-mRNA-1"/>
    <property type="gene ID" value="HPBE_0001263101"/>
</dbReference>
<dbReference type="EMBL" id="UZAH01027577">
    <property type="protein sequence ID" value="VDO92997.1"/>
    <property type="molecule type" value="Genomic_DNA"/>
</dbReference>
<dbReference type="Gene3D" id="1.10.10.1450">
    <property type="match status" value="1"/>
</dbReference>
<accession>A0A183FW53</accession>
<evidence type="ECO:0000313" key="4">
    <source>
        <dbReference type="WBParaSite" id="HPBE_0001263101-mRNA-1"/>
    </source>
</evidence>
<feature type="domain" description="Mos1 transposase HTH" evidence="1">
    <location>
        <begin position="5"/>
        <end position="43"/>
    </location>
</feature>
<dbReference type="Pfam" id="PF17906">
    <property type="entry name" value="HTH_48"/>
    <property type="match status" value="1"/>
</dbReference>
<dbReference type="InterPro" id="IPR041426">
    <property type="entry name" value="Mos1_HTH"/>
</dbReference>
<reference evidence="2 3" key="1">
    <citation type="submission" date="2018-11" db="EMBL/GenBank/DDBJ databases">
        <authorList>
            <consortium name="Pathogen Informatics"/>
        </authorList>
    </citation>
    <scope>NUCLEOTIDE SEQUENCE [LARGE SCALE GENOMIC DNA]</scope>
</reference>
<evidence type="ECO:0000259" key="1">
    <source>
        <dbReference type="Pfam" id="PF17906"/>
    </source>
</evidence>
<organism evidence="3 4">
    <name type="scientific">Heligmosomoides polygyrus</name>
    <name type="common">Parasitic roundworm</name>
    <dbReference type="NCBI Taxonomy" id="6339"/>
    <lineage>
        <taxon>Eukaryota</taxon>
        <taxon>Metazoa</taxon>
        <taxon>Ecdysozoa</taxon>
        <taxon>Nematoda</taxon>
        <taxon>Chromadorea</taxon>
        <taxon>Rhabditida</taxon>
        <taxon>Rhabditina</taxon>
        <taxon>Rhabditomorpha</taxon>
        <taxon>Strongyloidea</taxon>
        <taxon>Heligmosomidae</taxon>
        <taxon>Heligmosomoides</taxon>
    </lineage>
</organism>
<dbReference type="AlphaFoldDB" id="A0A183FW53"/>
<dbReference type="InterPro" id="IPR036388">
    <property type="entry name" value="WH-like_DNA-bd_sf"/>
</dbReference>